<dbReference type="Proteomes" id="UP000823921">
    <property type="component" value="Unassembled WGS sequence"/>
</dbReference>
<organism evidence="1 2">
    <name type="scientific">Candidatus Flavonifractor intestinigallinarum</name>
    <dbReference type="NCBI Taxonomy" id="2838586"/>
    <lineage>
        <taxon>Bacteria</taxon>
        <taxon>Bacillati</taxon>
        <taxon>Bacillota</taxon>
        <taxon>Clostridia</taxon>
        <taxon>Eubacteriales</taxon>
        <taxon>Oscillospiraceae</taxon>
        <taxon>Flavonifractor</taxon>
    </lineage>
</organism>
<comment type="caution">
    <text evidence="1">The sequence shown here is derived from an EMBL/GenBank/DDBJ whole genome shotgun (WGS) entry which is preliminary data.</text>
</comment>
<reference evidence="1" key="2">
    <citation type="submission" date="2021-04" db="EMBL/GenBank/DDBJ databases">
        <authorList>
            <person name="Gilroy R."/>
        </authorList>
    </citation>
    <scope>NUCLEOTIDE SEQUENCE</scope>
    <source>
        <strain evidence="1">CHK192-8294</strain>
    </source>
</reference>
<evidence type="ECO:0000313" key="1">
    <source>
        <dbReference type="EMBL" id="HJB79540.1"/>
    </source>
</evidence>
<gene>
    <name evidence="1" type="ORF">H9712_00990</name>
</gene>
<reference evidence="1" key="1">
    <citation type="journal article" date="2021" name="PeerJ">
        <title>Extensive microbial diversity within the chicken gut microbiome revealed by metagenomics and culture.</title>
        <authorList>
            <person name="Gilroy R."/>
            <person name="Ravi A."/>
            <person name="Getino M."/>
            <person name="Pursley I."/>
            <person name="Horton D.L."/>
            <person name="Alikhan N.F."/>
            <person name="Baker D."/>
            <person name="Gharbi K."/>
            <person name="Hall N."/>
            <person name="Watson M."/>
            <person name="Adriaenssens E.M."/>
            <person name="Foster-Nyarko E."/>
            <person name="Jarju S."/>
            <person name="Secka A."/>
            <person name="Antonio M."/>
            <person name="Oren A."/>
            <person name="Chaudhuri R.R."/>
            <person name="La Ragione R."/>
            <person name="Hildebrand F."/>
            <person name="Pallen M.J."/>
        </authorList>
    </citation>
    <scope>NUCLEOTIDE SEQUENCE</scope>
    <source>
        <strain evidence="1">CHK192-8294</strain>
    </source>
</reference>
<dbReference type="EMBL" id="DWXO01000012">
    <property type="protein sequence ID" value="HJB79540.1"/>
    <property type="molecule type" value="Genomic_DNA"/>
</dbReference>
<protein>
    <submittedName>
        <fullName evidence="1">Uncharacterized protein</fullName>
    </submittedName>
</protein>
<accession>A0A9D2MKT7</accession>
<sequence>MKQLLHCMMQVQNLVTVLLTLGFLHLSISGRLAADQFLTIFSVVIAFYFGSQSQKNQSV</sequence>
<name>A0A9D2MKT7_9FIRM</name>
<proteinExistence type="predicted"/>
<evidence type="ECO:0000313" key="2">
    <source>
        <dbReference type="Proteomes" id="UP000823921"/>
    </source>
</evidence>
<dbReference type="AlphaFoldDB" id="A0A9D2MKT7"/>